<proteinExistence type="predicted"/>
<reference evidence="1" key="1">
    <citation type="submission" date="2021-06" db="EMBL/GenBank/DDBJ databases">
        <authorList>
            <person name="Kallberg Y."/>
            <person name="Tangrot J."/>
            <person name="Rosling A."/>
        </authorList>
    </citation>
    <scope>NUCLEOTIDE SEQUENCE</scope>
    <source>
        <strain evidence="1">IL203A</strain>
    </source>
</reference>
<organism evidence="1 2">
    <name type="scientific">Dentiscutata heterogama</name>
    <dbReference type="NCBI Taxonomy" id="1316150"/>
    <lineage>
        <taxon>Eukaryota</taxon>
        <taxon>Fungi</taxon>
        <taxon>Fungi incertae sedis</taxon>
        <taxon>Mucoromycota</taxon>
        <taxon>Glomeromycotina</taxon>
        <taxon>Glomeromycetes</taxon>
        <taxon>Diversisporales</taxon>
        <taxon>Gigasporaceae</taxon>
        <taxon>Dentiscutata</taxon>
    </lineage>
</organism>
<name>A0ACA9LTZ4_9GLOM</name>
<evidence type="ECO:0000313" key="1">
    <source>
        <dbReference type="EMBL" id="CAG8550365.1"/>
    </source>
</evidence>
<feature type="non-terminal residue" evidence="1">
    <location>
        <position position="43"/>
    </location>
</feature>
<gene>
    <name evidence="1" type="ORF">DHETER_LOCUS5199</name>
</gene>
<evidence type="ECO:0000313" key="2">
    <source>
        <dbReference type="Proteomes" id="UP000789702"/>
    </source>
</evidence>
<protein>
    <submittedName>
        <fullName evidence="1">1252_t:CDS:1</fullName>
    </submittedName>
</protein>
<keyword evidence="2" id="KW-1185">Reference proteome</keyword>
<dbReference type="EMBL" id="CAJVPU010005618">
    <property type="protein sequence ID" value="CAG8550365.1"/>
    <property type="molecule type" value="Genomic_DNA"/>
</dbReference>
<comment type="caution">
    <text evidence="1">The sequence shown here is derived from an EMBL/GenBank/DDBJ whole genome shotgun (WGS) entry which is preliminary data.</text>
</comment>
<dbReference type="Proteomes" id="UP000789702">
    <property type="component" value="Unassembled WGS sequence"/>
</dbReference>
<sequence>MISWVVNDTEVPALLELEKKLTTIDEILRQYKLCQALEKLKKQ</sequence>
<accession>A0ACA9LTZ4</accession>